<dbReference type="InterPro" id="IPR039796">
    <property type="entry name" value="MIP18"/>
</dbReference>
<dbReference type="OrthoDB" id="2746at2759"/>
<dbReference type="PANTHER" id="PTHR12377">
    <property type="entry name" value="CYTOSOLIC IRON-SULFUR ASSEMBLY COMPONENT 2B-RELATED"/>
    <property type="match status" value="1"/>
</dbReference>
<dbReference type="SUPFAM" id="SSF117916">
    <property type="entry name" value="Fe-S cluster assembly (FSCA) domain-like"/>
    <property type="match status" value="1"/>
</dbReference>
<keyword evidence="3" id="KW-1185">Reference proteome</keyword>
<comment type="similarity">
    <text evidence="1">Belongs to the MIP18 family.</text>
</comment>
<evidence type="ECO:0000256" key="1">
    <source>
        <dbReference type="ARBA" id="ARBA00010381"/>
    </source>
</evidence>
<dbReference type="AlphaFoldDB" id="A0A484KW86"/>
<dbReference type="Gene3D" id="6.10.250.1280">
    <property type="match status" value="1"/>
</dbReference>
<dbReference type="EMBL" id="OOIL02000558">
    <property type="protein sequence ID" value="VFQ66446.1"/>
    <property type="molecule type" value="Genomic_DNA"/>
</dbReference>
<name>A0A484KW86_9ASTE</name>
<evidence type="ECO:0000313" key="3">
    <source>
        <dbReference type="Proteomes" id="UP000595140"/>
    </source>
</evidence>
<proteinExistence type="inferred from homology"/>
<dbReference type="GO" id="GO:0051604">
    <property type="term" value="P:protein maturation"/>
    <property type="evidence" value="ECO:0007669"/>
    <property type="project" value="InterPro"/>
</dbReference>
<sequence>MIRSRRRRWNLEPHDDVGPLLLMNMLWNPLTDKKYIRDPERPDSLEGLQVITLDSIEVDDARSYVRVTFTPTNTGCHMTNVIGVCLRVKLTQSLPSRYKIDIRVAPGSHQSEAAVNKQLNDKERISAALEIPEFASMIRHYLSPHYQS</sequence>
<protein>
    <submittedName>
        <fullName evidence="2">Uncharacterized protein</fullName>
    </submittedName>
</protein>
<dbReference type="Proteomes" id="UP000595140">
    <property type="component" value="Unassembled WGS sequence"/>
</dbReference>
<dbReference type="InterPro" id="IPR034904">
    <property type="entry name" value="FSCA_dom_sf"/>
</dbReference>
<evidence type="ECO:0000313" key="2">
    <source>
        <dbReference type="EMBL" id="VFQ66446.1"/>
    </source>
</evidence>
<organism evidence="2 3">
    <name type="scientific">Cuscuta campestris</name>
    <dbReference type="NCBI Taxonomy" id="132261"/>
    <lineage>
        <taxon>Eukaryota</taxon>
        <taxon>Viridiplantae</taxon>
        <taxon>Streptophyta</taxon>
        <taxon>Embryophyta</taxon>
        <taxon>Tracheophyta</taxon>
        <taxon>Spermatophyta</taxon>
        <taxon>Magnoliopsida</taxon>
        <taxon>eudicotyledons</taxon>
        <taxon>Gunneridae</taxon>
        <taxon>Pentapetalae</taxon>
        <taxon>asterids</taxon>
        <taxon>lamiids</taxon>
        <taxon>Solanales</taxon>
        <taxon>Convolvulaceae</taxon>
        <taxon>Cuscuteae</taxon>
        <taxon>Cuscuta</taxon>
        <taxon>Cuscuta subgen. Grammica</taxon>
        <taxon>Cuscuta sect. Cleistogrammica</taxon>
    </lineage>
</organism>
<dbReference type="PANTHER" id="PTHR12377:SF0">
    <property type="entry name" value="CYTOSOLIC IRON-SULFUR ASSEMBLY COMPONENT 2B"/>
    <property type="match status" value="1"/>
</dbReference>
<gene>
    <name evidence="2" type="ORF">CCAM_LOCUS8222</name>
</gene>
<reference evidence="2 3" key="1">
    <citation type="submission" date="2018-04" db="EMBL/GenBank/DDBJ databases">
        <authorList>
            <person name="Vogel A."/>
        </authorList>
    </citation>
    <scope>NUCLEOTIDE SEQUENCE [LARGE SCALE GENOMIC DNA]</scope>
</reference>
<dbReference type="Gene3D" id="3.30.300.130">
    <property type="entry name" value="Fe-S cluster assembly (FSCA)"/>
    <property type="match status" value="1"/>
</dbReference>
<accession>A0A484KW86</accession>